<proteinExistence type="inferred from homology"/>
<accession>A0A151A2I5</accession>
<name>A0A151A2I5_9STAP</name>
<dbReference type="InterPro" id="IPR007115">
    <property type="entry name" value="6-PTP_synth/QueD"/>
</dbReference>
<evidence type="ECO:0000256" key="3">
    <source>
        <dbReference type="ARBA" id="ARBA00008900"/>
    </source>
</evidence>
<dbReference type="PANTHER" id="PTHR12589:SF7">
    <property type="entry name" value="6-PYRUVOYL TETRAHYDROBIOPTERIN SYNTHASE"/>
    <property type="match status" value="1"/>
</dbReference>
<dbReference type="AlphaFoldDB" id="A0A151A2I5"/>
<dbReference type="Proteomes" id="UP000075418">
    <property type="component" value="Unassembled WGS sequence"/>
</dbReference>
<comment type="cofactor">
    <cofactor evidence="1">
        <name>Zn(2+)</name>
        <dbReference type="ChEBI" id="CHEBI:29105"/>
    </cofactor>
</comment>
<protein>
    <recommendedName>
        <fullName evidence="5">6-carboxy-5,6,7,8-tetrahydropterin synthase</fullName>
        <ecNumber evidence="4">4.1.2.50</ecNumber>
    </recommendedName>
    <alternativeName>
        <fullName evidence="9">Queuosine biosynthesis protein QueD</fullName>
    </alternativeName>
</protein>
<comment type="similarity">
    <text evidence="3">Belongs to the PTPS family. QueD subfamily.</text>
</comment>
<comment type="caution">
    <text evidence="11">The sequence shown here is derived from an EMBL/GenBank/DDBJ whole genome shotgun (WGS) entry which is preliminary data.</text>
</comment>
<evidence type="ECO:0000256" key="8">
    <source>
        <dbReference type="ARBA" id="ARBA00023239"/>
    </source>
</evidence>
<dbReference type="Gene3D" id="3.30.479.10">
    <property type="entry name" value="6-pyruvoyl tetrahydropterin synthase/QueD"/>
    <property type="match status" value="1"/>
</dbReference>
<dbReference type="SUPFAM" id="SSF55620">
    <property type="entry name" value="Tetrahydrobiopterin biosynthesis enzymes-like"/>
    <property type="match status" value="1"/>
</dbReference>
<evidence type="ECO:0000256" key="7">
    <source>
        <dbReference type="ARBA" id="ARBA00022833"/>
    </source>
</evidence>
<keyword evidence="8" id="KW-0456">Lyase</keyword>
<keyword evidence="6" id="KW-0479">Metal-binding</keyword>
<dbReference type="PANTHER" id="PTHR12589">
    <property type="entry name" value="PYRUVOYL TETRAHYDROBIOPTERIN SYNTHASE"/>
    <property type="match status" value="1"/>
</dbReference>
<gene>
    <name evidence="11" type="ORF">A0131_01710</name>
</gene>
<dbReference type="EC" id="4.1.2.50" evidence="4"/>
<dbReference type="UniPathway" id="UPA00391"/>
<evidence type="ECO:0000256" key="6">
    <source>
        <dbReference type="ARBA" id="ARBA00022723"/>
    </source>
</evidence>
<keyword evidence="7" id="KW-0862">Zinc</keyword>
<organism evidence="11 12">
    <name type="scientific">Staphylococcus kloosii</name>
    <dbReference type="NCBI Taxonomy" id="29384"/>
    <lineage>
        <taxon>Bacteria</taxon>
        <taxon>Bacillati</taxon>
        <taxon>Bacillota</taxon>
        <taxon>Bacilli</taxon>
        <taxon>Bacillales</taxon>
        <taxon>Staphylococcaceae</taxon>
        <taxon>Staphylococcus</taxon>
    </lineage>
</organism>
<dbReference type="RefSeq" id="WP_061853758.1">
    <property type="nucleotide sequence ID" value="NZ_JAIEWX010000002.1"/>
</dbReference>
<comment type="pathway">
    <text evidence="2">Purine metabolism; 7-cyano-7-deazaguanine biosynthesis.</text>
</comment>
<evidence type="ECO:0000313" key="11">
    <source>
        <dbReference type="EMBL" id="KYH13527.1"/>
    </source>
</evidence>
<evidence type="ECO:0000256" key="9">
    <source>
        <dbReference type="ARBA" id="ARBA00031449"/>
    </source>
</evidence>
<dbReference type="EMBL" id="LUGM01000002">
    <property type="protein sequence ID" value="KYH13527.1"/>
    <property type="molecule type" value="Genomic_DNA"/>
</dbReference>
<reference evidence="11 12" key="1">
    <citation type="submission" date="2016-02" db="EMBL/GenBank/DDBJ databases">
        <title>Draft genome sequence of hydrocarbon degrading Staphylococcus saprophyticus Strain CNV2, isolated from crude-oil contaminated soil from Noonmati Oil Refinery, Guwahati, Assam, India.</title>
        <authorList>
            <person name="Mukherjee A."/>
            <person name="Chettri B."/>
            <person name="Langpoklakpam J."/>
            <person name="Singh A.K."/>
            <person name="Chattopadhyay D.J."/>
        </authorList>
    </citation>
    <scope>NUCLEOTIDE SEQUENCE [LARGE SCALE GENOMIC DNA]</scope>
    <source>
        <strain evidence="11 12">CNV2</strain>
    </source>
</reference>
<dbReference type="GO" id="GO:0070497">
    <property type="term" value="F:6-carboxytetrahydropterin synthase activity"/>
    <property type="evidence" value="ECO:0007669"/>
    <property type="project" value="UniProtKB-EC"/>
</dbReference>
<evidence type="ECO:0000256" key="5">
    <source>
        <dbReference type="ARBA" id="ARBA00018141"/>
    </source>
</evidence>
<dbReference type="Pfam" id="PF01242">
    <property type="entry name" value="PTPS"/>
    <property type="match status" value="1"/>
</dbReference>
<sequence length="141" mass="16597">MSDIKNVHPPEQFKYKNSAVRIKNYFQFTCDNRIYFSKVKYIDLTNHLYKFDVEILSPIDELGLALDFNEVNKIYNEYIAPYLDKQLVNETLPTMNTTAENIALWIWDQFARALPKGNKLEKLTFFENETQGLVLTADDME</sequence>
<evidence type="ECO:0000256" key="4">
    <source>
        <dbReference type="ARBA" id="ARBA00012982"/>
    </source>
</evidence>
<evidence type="ECO:0000256" key="10">
    <source>
        <dbReference type="ARBA" id="ARBA00048807"/>
    </source>
</evidence>
<evidence type="ECO:0000256" key="1">
    <source>
        <dbReference type="ARBA" id="ARBA00001947"/>
    </source>
</evidence>
<dbReference type="InterPro" id="IPR038418">
    <property type="entry name" value="6-PTP_synth/QueD_sf"/>
</dbReference>
<comment type="catalytic activity">
    <reaction evidence="10">
        <text>7,8-dihydroneopterin 3'-triphosphate + H2O = 6-carboxy-5,6,7,8-tetrahydropterin + triphosphate + acetaldehyde + 2 H(+)</text>
        <dbReference type="Rhea" id="RHEA:27966"/>
        <dbReference type="ChEBI" id="CHEBI:15343"/>
        <dbReference type="ChEBI" id="CHEBI:15377"/>
        <dbReference type="ChEBI" id="CHEBI:15378"/>
        <dbReference type="ChEBI" id="CHEBI:18036"/>
        <dbReference type="ChEBI" id="CHEBI:58462"/>
        <dbReference type="ChEBI" id="CHEBI:61032"/>
        <dbReference type="EC" id="4.1.2.50"/>
    </reaction>
</comment>
<evidence type="ECO:0000313" key="12">
    <source>
        <dbReference type="Proteomes" id="UP000075418"/>
    </source>
</evidence>
<dbReference type="GO" id="GO:0046872">
    <property type="term" value="F:metal ion binding"/>
    <property type="evidence" value="ECO:0007669"/>
    <property type="project" value="UniProtKB-KW"/>
</dbReference>
<evidence type="ECO:0000256" key="2">
    <source>
        <dbReference type="ARBA" id="ARBA00005061"/>
    </source>
</evidence>